<dbReference type="Pfam" id="PF00874">
    <property type="entry name" value="PRD"/>
    <property type="match status" value="2"/>
</dbReference>
<evidence type="ECO:0000259" key="5">
    <source>
        <dbReference type="PROSITE" id="PS51099"/>
    </source>
</evidence>
<feature type="domain" description="PRD" evidence="6">
    <location>
        <begin position="312"/>
        <end position="419"/>
    </location>
</feature>
<proteinExistence type="predicted"/>
<dbReference type="PANTHER" id="PTHR30185">
    <property type="entry name" value="CRYPTIC BETA-GLUCOSIDE BGL OPERON ANTITERMINATOR"/>
    <property type="match status" value="1"/>
</dbReference>
<keyword evidence="2" id="KW-0805">Transcription regulation</keyword>
<dbReference type="EMBL" id="JAAKFZ010000011">
    <property type="protein sequence ID" value="NGL84203.1"/>
    <property type="molecule type" value="Genomic_DNA"/>
</dbReference>
<dbReference type="PROSITE" id="PS51372">
    <property type="entry name" value="PRD_2"/>
    <property type="match status" value="2"/>
</dbReference>
<dbReference type="PANTHER" id="PTHR30185:SF18">
    <property type="entry name" value="TRANSCRIPTIONAL REGULATOR MTLR"/>
    <property type="match status" value="1"/>
</dbReference>
<dbReference type="GO" id="GO:0008982">
    <property type="term" value="F:protein-N(PI)-phosphohistidine-sugar phosphotransferase activity"/>
    <property type="evidence" value="ECO:0007669"/>
    <property type="project" value="InterPro"/>
</dbReference>
<reference evidence="7 8" key="1">
    <citation type="submission" date="2020-02" db="EMBL/GenBank/DDBJ databases">
        <title>M-like protein SrM is not crucial to the virulence of a novel isolate of Streptococcus equi subsp. ruminatorum from Macaca mulatta.</title>
        <authorList>
            <person name="Guo G."/>
            <person name="Cheng L."/>
            <person name="Zhang W."/>
        </authorList>
    </citation>
    <scope>NUCLEOTIDE SEQUENCE [LARGE SCALE GENOMIC DNA]</scope>
    <source>
        <strain evidence="7 8">FJ1804</strain>
    </source>
</reference>
<evidence type="ECO:0000256" key="3">
    <source>
        <dbReference type="ARBA" id="ARBA00023163"/>
    </source>
</evidence>
<comment type="caution">
    <text evidence="7">The sequence shown here is derived from an EMBL/GenBank/DDBJ whole genome shotgun (WGS) entry which is preliminary data.</text>
</comment>
<keyword evidence="1" id="KW-0677">Repeat</keyword>
<organism evidence="7 8">
    <name type="scientific">Streptococcus equi subsp. ruminatorum</name>
    <dbReference type="NCBI Taxonomy" id="254358"/>
    <lineage>
        <taxon>Bacteria</taxon>
        <taxon>Bacillati</taxon>
        <taxon>Bacillota</taxon>
        <taxon>Bacilli</taxon>
        <taxon>Lactobacillales</taxon>
        <taxon>Streptococcaceae</taxon>
        <taxon>Streptococcus</taxon>
    </lineage>
</organism>
<dbReference type="InterPro" id="IPR013011">
    <property type="entry name" value="PTS_EIIB_2"/>
</dbReference>
<sequence>MNVIILDKKSYDLLSYLIRLKEAETVMAISAALGQSRRKIYYHLDKINEALPSHVAQIVSYPRVGILLNSEQKAACQQLLNEVTDYHYVMKGDERRSLSAIYIAVATERVTLDKLMMINDVSRNTILNDLAELREELSSYNNKIQLHATKAKGYYFDCHPMALIQYLYKVLAGVYQGGNSSFIELFDHKLSETQGLSAYFSKEVLDYFHEYLFLSQASLGKTINIQDSQFMLQILPFILLSYRNMQLHSETKTALKSDFNLIWKRKEYQIAKALASELYHNFKLHLDDIEVGMVAMLMLSFRKDQDHHVESQDYEQMRATIGDFIDQLELRYQLHFTHKKDLLRQLTRHCKALVYRKAYGIFSINPLTDHIKEKYEELFAMAQSCAVILEQAWQISLTDDDVAYLTIHLGGELRHSHADWDKTKLVIVSDDGIGIQKLLLKQCQRYLPNCQIEAVFTTEQYQSVFDLMSVDIVVSTTDALEALVPILIVNPILSDDDIIRLIRFSKQGRLSDSSRFSLELEKAIETIVKDDADRYALKTKIEKLIHHELL</sequence>
<evidence type="ECO:0000313" key="7">
    <source>
        <dbReference type="EMBL" id="NGL84203.1"/>
    </source>
</evidence>
<feature type="domain" description="PTS EIIB type-2" evidence="5">
    <location>
        <begin position="423"/>
        <end position="513"/>
    </location>
</feature>
<evidence type="ECO:0000313" key="8">
    <source>
        <dbReference type="Proteomes" id="UP000479499"/>
    </source>
</evidence>
<name>A0A6M1KQM1_9STRE</name>
<dbReference type="GO" id="GO:0009401">
    <property type="term" value="P:phosphoenolpyruvate-dependent sugar phosphotransferase system"/>
    <property type="evidence" value="ECO:0007669"/>
    <property type="project" value="InterPro"/>
</dbReference>
<feature type="domain" description="PRD" evidence="6">
    <location>
        <begin position="199"/>
        <end position="308"/>
    </location>
</feature>
<evidence type="ECO:0000256" key="4">
    <source>
        <dbReference type="SAM" id="Coils"/>
    </source>
</evidence>
<evidence type="ECO:0000256" key="1">
    <source>
        <dbReference type="ARBA" id="ARBA00022737"/>
    </source>
</evidence>
<evidence type="ECO:0000256" key="2">
    <source>
        <dbReference type="ARBA" id="ARBA00023015"/>
    </source>
</evidence>
<dbReference type="PROSITE" id="PS51099">
    <property type="entry name" value="PTS_EIIB_TYPE_2"/>
    <property type="match status" value="1"/>
</dbReference>
<dbReference type="Proteomes" id="UP000479499">
    <property type="component" value="Unassembled WGS sequence"/>
</dbReference>
<dbReference type="GO" id="GO:0006355">
    <property type="term" value="P:regulation of DNA-templated transcription"/>
    <property type="evidence" value="ECO:0007669"/>
    <property type="project" value="InterPro"/>
</dbReference>
<dbReference type="InterPro" id="IPR036634">
    <property type="entry name" value="PRD_sf"/>
</dbReference>
<accession>A0A6M1KQM1</accession>
<dbReference type="SUPFAM" id="SSF63520">
    <property type="entry name" value="PTS-regulatory domain, PRD"/>
    <property type="match status" value="1"/>
</dbReference>
<protein>
    <submittedName>
        <fullName evidence="7">Transcription antiterminator</fullName>
    </submittedName>
</protein>
<feature type="coiled-coil region" evidence="4">
    <location>
        <begin position="123"/>
        <end position="150"/>
    </location>
</feature>
<gene>
    <name evidence="7" type="ORF">G5B50_05380</name>
</gene>
<dbReference type="Gene3D" id="1.10.1790.10">
    <property type="entry name" value="PRD domain"/>
    <property type="match status" value="1"/>
</dbReference>
<keyword evidence="3" id="KW-0804">Transcription</keyword>
<dbReference type="AlphaFoldDB" id="A0A6M1KQM1"/>
<evidence type="ECO:0000259" key="6">
    <source>
        <dbReference type="PROSITE" id="PS51372"/>
    </source>
</evidence>
<dbReference type="CDD" id="cd05568">
    <property type="entry name" value="PTS_IIB_bgl_like"/>
    <property type="match status" value="1"/>
</dbReference>
<keyword evidence="4" id="KW-0175">Coiled coil</keyword>
<dbReference type="InterPro" id="IPR050661">
    <property type="entry name" value="BglG_antiterminators"/>
</dbReference>
<dbReference type="InterPro" id="IPR011608">
    <property type="entry name" value="PRD"/>
</dbReference>